<gene>
    <name evidence="3" type="ORF">DXB93_15985</name>
    <name evidence="2" type="ORF">PM738_10930</name>
</gene>
<comment type="caution">
    <text evidence="3">The sequence shown here is derived from an EMBL/GenBank/DDBJ whole genome shotgun (WGS) entry which is preliminary data.</text>
</comment>
<dbReference type="EMBL" id="QUSL01000035">
    <property type="protein sequence ID" value="RGD79528.1"/>
    <property type="molecule type" value="Genomic_DNA"/>
</dbReference>
<dbReference type="Proteomes" id="UP000261032">
    <property type="component" value="Unassembled WGS sequence"/>
</dbReference>
<evidence type="ECO:0000313" key="4">
    <source>
        <dbReference type="Proteomes" id="UP000261032"/>
    </source>
</evidence>
<dbReference type="Proteomes" id="UP001211987">
    <property type="component" value="Unassembled WGS sequence"/>
</dbReference>
<reference evidence="2" key="2">
    <citation type="submission" date="2023-01" db="EMBL/GenBank/DDBJ databases">
        <title>Human gut microbiome strain richness.</title>
        <authorList>
            <person name="Chen-Liaw A."/>
        </authorList>
    </citation>
    <scope>NUCLEOTIDE SEQUENCE</scope>
    <source>
        <strain evidence="2">1001217st2_G6_1001217B_191108</strain>
    </source>
</reference>
<dbReference type="InterPro" id="IPR047124">
    <property type="entry name" value="HI_0220.2"/>
</dbReference>
<dbReference type="Gene3D" id="3.40.470.10">
    <property type="entry name" value="Uracil-DNA glycosylase-like domain"/>
    <property type="match status" value="1"/>
</dbReference>
<accession>A0A3E3E9E4</accession>
<dbReference type="CDD" id="cd10033">
    <property type="entry name" value="UDG_like"/>
    <property type="match status" value="1"/>
</dbReference>
<name>A0A3E3E9E4_9FIRM</name>
<dbReference type="PANTHER" id="PTHR42160">
    <property type="entry name" value="URACIL-DNA GLYCOSYLASE SUPERFAMILY PROTEIN"/>
    <property type="match status" value="1"/>
</dbReference>
<dbReference type="RefSeq" id="WP_008792448.1">
    <property type="nucleotide sequence ID" value="NZ_CP083622.1"/>
</dbReference>
<dbReference type="EMBL" id="JAQLKE010000017">
    <property type="protein sequence ID" value="MDB7084317.1"/>
    <property type="molecule type" value="Genomic_DNA"/>
</dbReference>
<evidence type="ECO:0000259" key="1">
    <source>
        <dbReference type="SMART" id="SM00986"/>
    </source>
</evidence>
<proteinExistence type="predicted"/>
<dbReference type="SUPFAM" id="SSF52141">
    <property type="entry name" value="Uracil-DNA glycosylase-like"/>
    <property type="match status" value="1"/>
</dbReference>
<dbReference type="InterPro" id="IPR005122">
    <property type="entry name" value="Uracil-DNA_glycosylase-like"/>
</dbReference>
<dbReference type="SMART" id="SM00986">
    <property type="entry name" value="UDG"/>
    <property type="match status" value="1"/>
</dbReference>
<dbReference type="InterPro" id="IPR036895">
    <property type="entry name" value="Uracil-DNA_glycosylase-like_sf"/>
</dbReference>
<organism evidence="3 4">
    <name type="scientific">Thomasclavelia ramosa</name>
    <dbReference type="NCBI Taxonomy" id="1547"/>
    <lineage>
        <taxon>Bacteria</taxon>
        <taxon>Bacillati</taxon>
        <taxon>Bacillota</taxon>
        <taxon>Erysipelotrichia</taxon>
        <taxon>Erysipelotrichales</taxon>
        <taxon>Coprobacillaceae</taxon>
        <taxon>Thomasclavelia</taxon>
    </lineage>
</organism>
<dbReference type="Pfam" id="PF03167">
    <property type="entry name" value="UDG"/>
    <property type="match status" value="1"/>
</dbReference>
<dbReference type="AlphaFoldDB" id="A0A3E3E9E4"/>
<evidence type="ECO:0000313" key="2">
    <source>
        <dbReference type="EMBL" id="MDB7084317.1"/>
    </source>
</evidence>
<dbReference type="PANTHER" id="PTHR42160:SF1">
    <property type="entry name" value="URACIL-DNA GLYCOSYLASE SUPERFAMILY PROTEIN"/>
    <property type="match status" value="1"/>
</dbReference>
<reference evidence="3 4" key="1">
    <citation type="submission" date="2018-08" db="EMBL/GenBank/DDBJ databases">
        <title>A genome reference for cultivated species of the human gut microbiota.</title>
        <authorList>
            <person name="Zou Y."/>
            <person name="Xue W."/>
            <person name="Luo G."/>
        </authorList>
    </citation>
    <scope>NUCLEOTIDE SEQUENCE [LARGE SCALE GENOMIC DNA]</scope>
    <source>
        <strain evidence="3 4">OM06-4</strain>
    </source>
</reference>
<dbReference type="SMART" id="SM00987">
    <property type="entry name" value="UreE_C"/>
    <property type="match status" value="1"/>
</dbReference>
<sequence>MKDFGELKQKIQECRYCQRQFGYEPHPVVWGKPNAKIMQISQAPSLNVHNTLKPFNDLSGKKLREEWYDIDDETFYDQNNFYIASLAHCYPGKSKSGGDRLPPKCCSEKWLRQEIDIVDNQIYIIIGSYAAKKIFPNQNFVDLIFNDQVFNGKPAYVLPHPSPLNRRWFKTYPEFEAKRVKEIRAVIKSLV</sequence>
<evidence type="ECO:0000313" key="3">
    <source>
        <dbReference type="EMBL" id="RGD79528.1"/>
    </source>
</evidence>
<protein>
    <submittedName>
        <fullName evidence="2 3">Uracil-DNA glycosylase</fullName>
    </submittedName>
</protein>
<feature type="domain" description="Uracil-DNA glycosylase-like" evidence="1">
    <location>
        <begin position="28"/>
        <end position="184"/>
    </location>
</feature>